<protein>
    <submittedName>
        <fullName evidence="2">Uncharacterized protein</fullName>
    </submittedName>
</protein>
<dbReference type="RefSeq" id="WP_169203528.1">
    <property type="nucleotide sequence ID" value="NZ_CP059467.1"/>
</dbReference>
<accession>A0ABX1NYE2</accession>
<organism evidence="2 3">
    <name type="scientific">Aromatoleum bremense</name>
    <dbReference type="NCBI Taxonomy" id="76115"/>
    <lineage>
        <taxon>Bacteria</taxon>
        <taxon>Pseudomonadati</taxon>
        <taxon>Pseudomonadota</taxon>
        <taxon>Betaproteobacteria</taxon>
        <taxon>Rhodocyclales</taxon>
        <taxon>Rhodocyclaceae</taxon>
        <taxon>Aromatoleum</taxon>
    </lineage>
</organism>
<name>A0ABX1NYE2_9RHOO</name>
<gene>
    <name evidence="2" type="ORF">GPA24_15830</name>
</gene>
<dbReference type="EMBL" id="WTVP01000054">
    <property type="protein sequence ID" value="NMG16977.1"/>
    <property type="molecule type" value="Genomic_DNA"/>
</dbReference>
<proteinExistence type="predicted"/>
<comment type="caution">
    <text evidence="2">The sequence shown here is derived from an EMBL/GenBank/DDBJ whole genome shotgun (WGS) entry which is preliminary data.</text>
</comment>
<keyword evidence="3" id="KW-1185">Reference proteome</keyword>
<feature type="region of interest" description="Disordered" evidence="1">
    <location>
        <begin position="47"/>
        <end position="89"/>
    </location>
</feature>
<reference evidence="2 3" key="1">
    <citation type="submission" date="2019-12" db="EMBL/GenBank/DDBJ databases">
        <title>Comparative genomics gives insights into the taxonomy of the Azoarcus-Aromatoleum group and reveals separate origins of nif in the plant-associated Azoarcus and non-plant-associated Aromatoleum sub-groups.</title>
        <authorList>
            <person name="Lafos M."/>
            <person name="Maluk M."/>
            <person name="Batista M."/>
            <person name="Junghare M."/>
            <person name="Carmona M."/>
            <person name="Faoro H."/>
            <person name="Cruz L.M."/>
            <person name="Battistoni F."/>
            <person name="De Souza E."/>
            <person name="Pedrosa F."/>
            <person name="Chen W.-M."/>
            <person name="Poole P.S."/>
            <person name="Dixon R.A."/>
            <person name="James E.K."/>
        </authorList>
    </citation>
    <scope>NUCLEOTIDE SEQUENCE [LARGE SCALE GENOMIC DNA]</scope>
    <source>
        <strain evidence="2 3">PbN1</strain>
    </source>
</reference>
<evidence type="ECO:0000313" key="3">
    <source>
        <dbReference type="Proteomes" id="UP000633943"/>
    </source>
</evidence>
<evidence type="ECO:0000256" key="1">
    <source>
        <dbReference type="SAM" id="MobiDB-lite"/>
    </source>
</evidence>
<evidence type="ECO:0000313" key="2">
    <source>
        <dbReference type="EMBL" id="NMG16977.1"/>
    </source>
</evidence>
<sequence length="127" mass="14703">MELKREQFDQTNPFARQAALVQLARRATAADLRRVLEAVPPPELDVVVSTPEADGGGIHFTEVPPIPLGSERPPQTLPTVLPRRRRQKREDDRFVRLGWAIAETREYLRYAVQLQRSRIARWLGRRR</sequence>
<dbReference type="Proteomes" id="UP000633943">
    <property type="component" value="Unassembled WGS sequence"/>
</dbReference>